<dbReference type="InterPro" id="IPR052520">
    <property type="entry name" value="ATL_DNA_repair"/>
</dbReference>
<evidence type="ECO:0000256" key="1">
    <source>
        <dbReference type="ARBA" id="ARBA00022763"/>
    </source>
</evidence>
<protein>
    <submittedName>
        <fullName evidence="3">Methylated-DNA-protein-cysteine methyltransferase-like protein</fullName>
    </submittedName>
</protein>
<dbReference type="PANTHER" id="PTHR42942:SF1">
    <property type="entry name" value="ALKYLTRANSFERASE-LIKE PROTEIN 1"/>
    <property type="match status" value="1"/>
</dbReference>
<dbReference type="PANTHER" id="PTHR42942">
    <property type="entry name" value="6-O-METHYLGUANINE DNA METHYLTRANSFERASE"/>
    <property type="match status" value="1"/>
</dbReference>
<dbReference type="RefSeq" id="WP_173752948.1">
    <property type="nucleotide sequence ID" value="NZ_BAABXP010000001.1"/>
</dbReference>
<reference evidence="3 4" key="1">
    <citation type="submission" date="2024-06" db="EMBL/GenBank/DDBJ databases">
        <title>Genomic Encyclopedia of Type Strains, Phase IV (KMG-IV): sequencing the most valuable type-strain genomes for metagenomic binning, comparative biology and taxonomic classification.</title>
        <authorList>
            <person name="Goeker M."/>
        </authorList>
    </citation>
    <scope>NUCLEOTIDE SEQUENCE [LARGE SCALE GENOMIC DNA]</scope>
    <source>
        <strain evidence="3 4">DSM 29492</strain>
    </source>
</reference>
<dbReference type="InterPro" id="IPR036217">
    <property type="entry name" value="MethylDNA_cys_MeTrfase_DNAb"/>
</dbReference>
<proteinExistence type="predicted"/>
<gene>
    <name evidence="3" type="ORF">ABID24_003252</name>
</gene>
<comment type="caution">
    <text evidence="3">The sequence shown here is derived from an EMBL/GenBank/DDBJ whole genome shotgun (WGS) entry which is preliminary data.</text>
</comment>
<evidence type="ECO:0000313" key="4">
    <source>
        <dbReference type="Proteomes" id="UP001549106"/>
    </source>
</evidence>
<dbReference type="SUPFAM" id="SSF46767">
    <property type="entry name" value="Methylated DNA-protein cysteine methyltransferase, C-terminal domain"/>
    <property type="match status" value="1"/>
</dbReference>
<evidence type="ECO:0000313" key="3">
    <source>
        <dbReference type="EMBL" id="MET3751990.1"/>
    </source>
</evidence>
<keyword evidence="4" id="KW-1185">Reference proteome</keyword>
<dbReference type="EMBL" id="JBEPMJ010000033">
    <property type="protein sequence ID" value="MET3751990.1"/>
    <property type="molecule type" value="Genomic_DNA"/>
</dbReference>
<accession>A0ABV2M694</accession>
<sequence>MDFYKRADLVMKKVPEGRVVSYGQIALLCGVPGNARQAGYALRTGKAGQKTAYRVVNAQGYLSGAGAFETCDMQRLLLEKEGIRVLWTEKGWKVDMKTFGWKNTLEDAEELRREFERLGV</sequence>
<dbReference type="CDD" id="cd06445">
    <property type="entry name" value="ATase"/>
    <property type="match status" value="1"/>
</dbReference>
<feature type="domain" description="Methylated-DNA-[protein]-cysteine S-methyltransferase DNA binding" evidence="2">
    <location>
        <begin position="3"/>
        <end position="83"/>
    </location>
</feature>
<keyword evidence="1" id="KW-0227">DNA damage</keyword>
<dbReference type="InterPro" id="IPR036388">
    <property type="entry name" value="WH-like_DNA-bd_sf"/>
</dbReference>
<name>A0ABV2M694_9FIRM</name>
<evidence type="ECO:0000259" key="2">
    <source>
        <dbReference type="Pfam" id="PF01035"/>
    </source>
</evidence>
<dbReference type="Pfam" id="PF01035">
    <property type="entry name" value="DNA_binding_1"/>
    <property type="match status" value="1"/>
</dbReference>
<dbReference type="Gene3D" id="1.10.10.10">
    <property type="entry name" value="Winged helix-like DNA-binding domain superfamily/Winged helix DNA-binding domain"/>
    <property type="match status" value="1"/>
</dbReference>
<organism evidence="3 4">
    <name type="scientific">Blautia caecimuris</name>
    <dbReference type="NCBI Taxonomy" id="1796615"/>
    <lineage>
        <taxon>Bacteria</taxon>
        <taxon>Bacillati</taxon>
        <taxon>Bacillota</taxon>
        <taxon>Clostridia</taxon>
        <taxon>Lachnospirales</taxon>
        <taxon>Lachnospiraceae</taxon>
        <taxon>Blautia</taxon>
    </lineage>
</organism>
<dbReference type="Proteomes" id="UP001549106">
    <property type="component" value="Unassembled WGS sequence"/>
</dbReference>
<dbReference type="InterPro" id="IPR014048">
    <property type="entry name" value="MethylDNA_cys_MeTrfase_DNA-bd"/>
</dbReference>